<reference evidence="5 6" key="1">
    <citation type="journal article" date="2013" name="Curr. Biol.">
        <title>The Genome of the Foraminiferan Reticulomyxa filosa.</title>
        <authorList>
            <person name="Glockner G."/>
            <person name="Hulsmann N."/>
            <person name="Schleicher M."/>
            <person name="Noegel A.A."/>
            <person name="Eichinger L."/>
            <person name="Gallinger C."/>
            <person name="Pawlowski J."/>
            <person name="Sierra R."/>
            <person name="Euteneuer U."/>
            <person name="Pillet L."/>
            <person name="Moustafa A."/>
            <person name="Platzer M."/>
            <person name="Groth M."/>
            <person name="Szafranski K."/>
            <person name="Schliwa M."/>
        </authorList>
    </citation>
    <scope>NUCLEOTIDE SEQUENCE [LARGE SCALE GENOMIC DNA]</scope>
</reference>
<feature type="domain" description="Pre-nudix hydrolase" evidence="4">
    <location>
        <begin position="4"/>
        <end position="86"/>
    </location>
</feature>
<dbReference type="Gene3D" id="3.40.630.30">
    <property type="match status" value="1"/>
</dbReference>
<keyword evidence="2" id="KW-0378">Hydrolase</keyword>
<comment type="caution">
    <text evidence="5">The sequence shown here is derived from an EMBL/GenBank/DDBJ whole genome shotgun (WGS) entry which is preliminary data.</text>
</comment>
<dbReference type="EMBL" id="ASPP01011930">
    <property type="protein sequence ID" value="ETO21106.1"/>
    <property type="molecule type" value="Genomic_DNA"/>
</dbReference>
<dbReference type="InterPro" id="IPR003293">
    <property type="entry name" value="Nudix_hydrolase6-like"/>
</dbReference>
<dbReference type="InterPro" id="IPR040618">
    <property type="entry name" value="Pre-Nudix"/>
</dbReference>
<dbReference type="Proteomes" id="UP000023152">
    <property type="component" value="Unassembled WGS sequence"/>
</dbReference>
<comment type="similarity">
    <text evidence="1">Belongs to the Nudix hydrolase family.</text>
</comment>
<evidence type="ECO:0000313" key="5">
    <source>
        <dbReference type="EMBL" id="ETO21106.1"/>
    </source>
</evidence>
<organism evidence="5 6">
    <name type="scientific">Reticulomyxa filosa</name>
    <dbReference type="NCBI Taxonomy" id="46433"/>
    <lineage>
        <taxon>Eukaryota</taxon>
        <taxon>Sar</taxon>
        <taxon>Rhizaria</taxon>
        <taxon>Retaria</taxon>
        <taxon>Foraminifera</taxon>
        <taxon>Monothalamids</taxon>
        <taxon>Reticulomyxidae</taxon>
        <taxon>Reticulomyxa</taxon>
    </lineage>
</organism>
<dbReference type="PANTHER" id="PTHR13994:SF13">
    <property type="entry name" value="FI03680P"/>
    <property type="match status" value="1"/>
</dbReference>
<evidence type="ECO:0000256" key="2">
    <source>
        <dbReference type="ARBA" id="ARBA00022801"/>
    </source>
</evidence>
<evidence type="ECO:0000256" key="3">
    <source>
        <dbReference type="SAM" id="MobiDB-lite"/>
    </source>
</evidence>
<evidence type="ECO:0000259" key="4">
    <source>
        <dbReference type="Pfam" id="PF18290"/>
    </source>
</evidence>
<dbReference type="PANTHER" id="PTHR13994">
    <property type="entry name" value="NUDIX HYDROLASE RELATED"/>
    <property type="match status" value="1"/>
</dbReference>
<evidence type="ECO:0000313" key="6">
    <source>
        <dbReference type="Proteomes" id="UP000023152"/>
    </source>
</evidence>
<dbReference type="GO" id="GO:0047631">
    <property type="term" value="F:ADP-ribose diphosphatase activity"/>
    <property type="evidence" value="ECO:0007669"/>
    <property type="project" value="TreeGrafter"/>
</dbReference>
<feature type="compositionally biased region" description="Basic and acidic residues" evidence="3">
    <location>
        <begin position="92"/>
        <end position="115"/>
    </location>
</feature>
<dbReference type="Pfam" id="PF18290">
    <property type="entry name" value="Nudix_hydro"/>
    <property type="match status" value="1"/>
</dbReference>
<dbReference type="OrthoDB" id="447842at2759"/>
<proteinExistence type="inferred from homology"/>
<dbReference type="GO" id="GO:0051287">
    <property type="term" value="F:NAD binding"/>
    <property type="evidence" value="ECO:0007669"/>
    <property type="project" value="TreeGrafter"/>
</dbReference>
<evidence type="ECO:0000256" key="1">
    <source>
        <dbReference type="ARBA" id="ARBA00005582"/>
    </source>
</evidence>
<dbReference type="AlphaFoldDB" id="X6N4Y9"/>
<dbReference type="GO" id="GO:0035529">
    <property type="term" value="F:NADH pyrophosphatase activity"/>
    <property type="evidence" value="ECO:0007669"/>
    <property type="project" value="TreeGrafter"/>
</dbReference>
<name>X6N4Y9_RETFI</name>
<sequence length="175" mass="20363">MTTLKYRVTSYNCVQVVDDRLLQRAEASWFDTILKHSLSEWEKLSKYKAVWLQIPAESAALVAVAMNQGFESHHSHPHYFMLTRSLGEYYESKDESSNKDKEHEANKSSSAKKDAQLPPAPSHFVGVAGIVFNENDEILMVQEKVDQQREEVSKEQKKKYIYIFLYLYKTKSLFF</sequence>
<feature type="region of interest" description="Disordered" evidence="3">
    <location>
        <begin position="92"/>
        <end position="120"/>
    </location>
</feature>
<protein>
    <submittedName>
        <fullName evidence="5">Nudix-type motif 6-like protein</fullName>
    </submittedName>
</protein>
<accession>X6N4Y9</accession>
<keyword evidence="6" id="KW-1185">Reference proteome</keyword>
<gene>
    <name evidence="5" type="ORF">RFI_16096</name>
</gene>